<feature type="compositionally biased region" description="Polar residues" evidence="1">
    <location>
        <begin position="17"/>
        <end position="28"/>
    </location>
</feature>
<evidence type="ECO:0000256" key="1">
    <source>
        <dbReference type="SAM" id="MobiDB-lite"/>
    </source>
</evidence>
<reference evidence="2" key="1">
    <citation type="submission" date="2014-09" db="EMBL/GenBank/DDBJ databases">
        <authorList>
            <person name="Magalhaes I.L.F."/>
            <person name="Oliveira U."/>
            <person name="Santos F.R."/>
            <person name="Vidigal T.H.D.A."/>
            <person name="Brescovit A.D."/>
            <person name="Santos A.J."/>
        </authorList>
    </citation>
    <scope>NUCLEOTIDE SEQUENCE</scope>
    <source>
        <tissue evidence="2">Shoot tissue taken approximately 20 cm above the soil surface</tissue>
    </source>
</reference>
<dbReference type="AlphaFoldDB" id="A0A0A9F1A7"/>
<protein>
    <submittedName>
        <fullName evidence="2">Uncharacterized protein</fullName>
    </submittedName>
</protein>
<accession>A0A0A9F1A7</accession>
<sequence>MAATSASGARRYKKTRSTGGEWSQMMSK</sequence>
<evidence type="ECO:0000313" key="2">
    <source>
        <dbReference type="EMBL" id="JAE06820.1"/>
    </source>
</evidence>
<proteinExistence type="predicted"/>
<name>A0A0A9F1A7_ARUDO</name>
<organism evidence="2">
    <name type="scientific">Arundo donax</name>
    <name type="common">Giant reed</name>
    <name type="synonym">Donax arundinaceus</name>
    <dbReference type="NCBI Taxonomy" id="35708"/>
    <lineage>
        <taxon>Eukaryota</taxon>
        <taxon>Viridiplantae</taxon>
        <taxon>Streptophyta</taxon>
        <taxon>Embryophyta</taxon>
        <taxon>Tracheophyta</taxon>
        <taxon>Spermatophyta</taxon>
        <taxon>Magnoliopsida</taxon>
        <taxon>Liliopsida</taxon>
        <taxon>Poales</taxon>
        <taxon>Poaceae</taxon>
        <taxon>PACMAD clade</taxon>
        <taxon>Arundinoideae</taxon>
        <taxon>Arundineae</taxon>
        <taxon>Arundo</taxon>
    </lineage>
</organism>
<reference evidence="2" key="2">
    <citation type="journal article" date="2015" name="Data Brief">
        <title>Shoot transcriptome of the giant reed, Arundo donax.</title>
        <authorList>
            <person name="Barrero R.A."/>
            <person name="Guerrero F.D."/>
            <person name="Moolhuijzen P."/>
            <person name="Goolsby J.A."/>
            <person name="Tidwell J."/>
            <person name="Bellgard S.E."/>
            <person name="Bellgard M.I."/>
        </authorList>
    </citation>
    <scope>NUCLEOTIDE SEQUENCE</scope>
    <source>
        <tissue evidence="2">Shoot tissue taken approximately 20 cm above the soil surface</tissue>
    </source>
</reference>
<feature type="region of interest" description="Disordered" evidence="1">
    <location>
        <begin position="1"/>
        <end position="28"/>
    </location>
</feature>
<dbReference type="EMBL" id="GBRH01191076">
    <property type="protein sequence ID" value="JAE06820.1"/>
    <property type="molecule type" value="Transcribed_RNA"/>
</dbReference>